<comment type="caution">
    <text evidence="2">The sequence shown here is derived from an EMBL/GenBank/DDBJ whole genome shotgun (WGS) entry which is preliminary data.</text>
</comment>
<feature type="compositionally biased region" description="Low complexity" evidence="1">
    <location>
        <begin position="1"/>
        <end position="10"/>
    </location>
</feature>
<dbReference type="EMBL" id="BOSM01000001">
    <property type="protein sequence ID" value="GIP57104.1"/>
    <property type="molecule type" value="Genomic_DNA"/>
</dbReference>
<evidence type="ECO:0000256" key="1">
    <source>
        <dbReference type="SAM" id="MobiDB-lite"/>
    </source>
</evidence>
<evidence type="ECO:0008006" key="4">
    <source>
        <dbReference type="Google" id="ProtNLM"/>
    </source>
</evidence>
<reference evidence="2 3" key="1">
    <citation type="submission" date="2021-03" db="EMBL/GenBank/DDBJ databases">
        <title>Antimicrobial resistance genes in bacteria isolated from Japanese honey, and their potential for conferring macrolide and lincosamide resistance in the American foulbrood pathogen Paenibacillus larvae.</title>
        <authorList>
            <person name="Okamoto M."/>
            <person name="Kumagai M."/>
            <person name="Kanamori H."/>
            <person name="Takamatsu D."/>
        </authorList>
    </citation>
    <scope>NUCLEOTIDE SEQUENCE [LARGE SCALE GENOMIC DNA]</scope>
    <source>
        <strain evidence="2 3">J15TS10</strain>
    </source>
</reference>
<proteinExistence type="predicted"/>
<organism evidence="2 3">
    <name type="scientific">Paenibacillus woosongensis</name>
    <dbReference type="NCBI Taxonomy" id="307580"/>
    <lineage>
        <taxon>Bacteria</taxon>
        <taxon>Bacillati</taxon>
        <taxon>Bacillota</taxon>
        <taxon>Bacilli</taxon>
        <taxon>Bacillales</taxon>
        <taxon>Paenibacillaceae</taxon>
        <taxon>Paenibacillus</taxon>
    </lineage>
</organism>
<dbReference type="RefSeq" id="WP_213589068.1">
    <property type="nucleotide sequence ID" value="NZ_BOSM01000001.1"/>
</dbReference>
<evidence type="ECO:0000313" key="2">
    <source>
        <dbReference type="EMBL" id="GIP57104.1"/>
    </source>
</evidence>
<keyword evidence="3" id="KW-1185">Reference proteome</keyword>
<accession>A0ABQ4MMD1</accession>
<feature type="compositionally biased region" description="Polar residues" evidence="1">
    <location>
        <begin position="46"/>
        <end position="57"/>
    </location>
</feature>
<evidence type="ECO:0000313" key="3">
    <source>
        <dbReference type="Proteomes" id="UP000681290"/>
    </source>
</evidence>
<feature type="region of interest" description="Disordered" evidence="1">
    <location>
        <begin position="1"/>
        <end position="57"/>
    </location>
</feature>
<protein>
    <recommendedName>
        <fullName evidence="4">YfhD family protein</fullName>
    </recommendedName>
</protein>
<name>A0ABQ4MMD1_9BACL</name>
<dbReference type="Proteomes" id="UP000681290">
    <property type="component" value="Unassembled WGS sequence"/>
</dbReference>
<gene>
    <name evidence="2" type="ORF">J15TS10_09180</name>
</gene>
<sequence>MPNQNQNQNQKNAASPGYKTPNEKYNEEFAEESMETVAQKARASRNAVSNPSNQSGK</sequence>